<accession>A0ABW4U7K1</accession>
<keyword evidence="9" id="KW-1185">Reference proteome</keyword>
<dbReference type="Gene3D" id="3.40.50.720">
    <property type="entry name" value="NAD(P)-binding Rossmann-like Domain"/>
    <property type="match status" value="1"/>
</dbReference>
<gene>
    <name evidence="8" type="ORF">ACFSOZ_11845</name>
</gene>
<dbReference type="InterPro" id="IPR005913">
    <property type="entry name" value="dTDP_dehydrorham_reduct"/>
</dbReference>
<comment type="function">
    <text evidence="6">Catalyzes the reduction of dTDP-6-deoxy-L-lyxo-4-hexulose to yield dTDP-L-rhamnose.</text>
</comment>
<comment type="cofactor">
    <cofactor evidence="6">
        <name>Mg(2+)</name>
        <dbReference type="ChEBI" id="CHEBI:18420"/>
    </cofactor>
    <text evidence="6">Binds 1 Mg(2+) ion per monomer.</text>
</comment>
<evidence type="ECO:0000256" key="6">
    <source>
        <dbReference type="RuleBase" id="RU364082"/>
    </source>
</evidence>
<evidence type="ECO:0000256" key="4">
    <source>
        <dbReference type="ARBA" id="ARBA00017099"/>
    </source>
</evidence>
<dbReference type="PANTHER" id="PTHR10491">
    <property type="entry name" value="DTDP-4-DEHYDRORHAMNOSE REDUCTASE"/>
    <property type="match status" value="1"/>
</dbReference>
<evidence type="ECO:0000256" key="3">
    <source>
        <dbReference type="ARBA" id="ARBA00012929"/>
    </source>
</evidence>
<keyword evidence="6" id="KW-0521">NADP</keyword>
<dbReference type="EC" id="1.1.1.133" evidence="3 6"/>
<dbReference type="CDD" id="cd05254">
    <property type="entry name" value="dTDP_HR_like_SDR_e"/>
    <property type="match status" value="1"/>
</dbReference>
<evidence type="ECO:0000313" key="9">
    <source>
        <dbReference type="Proteomes" id="UP001597405"/>
    </source>
</evidence>
<comment type="catalytic activity">
    <reaction evidence="5 6">
        <text>dTDP-beta-L-rhamnose + NADP(+) = dTDP-4-dehydro-beta-L-rhamnose + NADPH + H(+)</text>
        <dbReference type="Rhea" id="RHEA:21796"/>
        <dbReference type="ChEBI" id="CHEBI:15378"/>
        <dbReference type="ChEBI" id="CHEBI:57510"/>
        <dbReference type="ChEBI" id="CHEBI:57783"/>
        <dbReference type="ChEBI" id="CHEBI:58349"/>
        <dbReference type="ChEBI" id="CHEBI:62830"/>
        <dbReference type="EC" id="1.1.1.133"/>
    </reaction>
</comment>
<comment type="similarity">
    <text evidence="2 6">Belongs to the dTDP-4-dehydrorhamnose reductase family.</text>
</comment>
<dbReference type="EMBL" id="JBHUGZ010000007">
    <property type="protein sequence ID" value="MFD1983360.1"/>
    <property type="molecule type" value="Genomic_DNA"/>
</dbReference>
<sequence>MRNVKTNRILVLGAGGMLGNAVFRFFSADHRYATVGTLRSSTKKRHFLPHEHGSLISNLDVRNDGDLTAVFAEIQPDVVVNCVGVIKQLEASRNHLTSLSINASLPHRLAQLSRVAGARLVHVSTDCVFSGSKGNYLESDFADANDLYGRTKFLGEVDYPNAVTLRTSIIGHELESSKSLVDWFLSQKGQVKGYKNAVFSGLPAVEIARVIKDFVVSNAELRGLFHVSADPINKFDLLSLVSRVYGKEIDIIADTSVRVDRSLNSDLFRRTTGFLPDPWPDLVSTMHKSYLKYNQQVVGSKELDALTGQDRS</sequence>
<evidence type="ECO:0000259" key="7">
    <source>
        <dbReference type="Pfam" id="PF04321"/>
    </source>
</evidence>
<dbReference type="RefSeq" id="WP_379097606.1">
    <property type="nucleotide sequence ID" value="NZ_JBHUGZ010000007.1"/>
</dbReference>
<comment type="caution">
    <text evidence="8">The sequence shown here is derived from an EMBL/GenBank/DDBJ whole genome shotgun (WGS) entry which is preliminary data.</text>
</comment>
<dbReference type="Proteomes" id="UP001597405">
    <property type="component" value="Unassembled WGS sequence"/>
</dbReference>
<keyword evidence="6" id="KW-0560">Oxidoreductase</keyword>
<evidence type="ECO:0000256" key="2">
    <source>
        <dbReference type="ARBA" id="ARBA00010944"/>
    </source>
</evidence>
<organism evidence="8 9">
    <name type="scientific">Mesorhizobium newzealandense</name>
    <dbReference type="NCBI Taxonomy" id="1300302"/>
    <lineage>
        <taxon>Bacteria</taxon>
        <taxon>Pseudomonadati</taxon>
        <taxon>Pseudomonadota</taxon>
        <taxon>Alphaproteobacteria</taxon>
        <taxon>Hyphomicrobiales</taxon>
        <taxon>Phyllobacteriaceae</taxon>
        <taxon>Mesorhizobium</taxon>
    </lineage>
</organism>
<evidence type="ECO:0000256" key="1">
    <source>
        <dbReference type="ARBA" id="ARBA00004781"/>
    </source>
</evidence>
<protein>
    <recommendedName>
        <fullName evidence="4 6">dTDP-4-dehydrorhamnose reductase</fullName>
        <ecNumber evidence="3 6">1.1.1.133</ecNumber>
    </recommendedName>
</protein>
<feature type="domain" description="RmlD-like substrate binding" evidence="7">
    <location>
        <begin position="8"/>
        <end position="244"/>
    </location>
</feature>
<reference evidence="9" key="1">
    <citation type="journal article" date="2019" name="Int. J. Syst. Evol. Microbiol.">
        <title>The Global Catalogue of Microorganisms (GCM) 10K type strain sequencing project: providing services to taxonomists for standard genome sequencing and annotation.</title>
        <authorList>
            <consortium name="The Broad Institute Genomics Platform"/>
            <consortium name="The Broad Institute Genome Sequencing Center for Infectious Disease"/>
            <person name="Wu L."/>
            <person name="Ma J."/>
        </authorList>
    </citation>
    <scope>NUCLEOTIDE SEQUENCE [LARGE SCALE GENOMIC DNA]</scope>
    <source>
        <strain evidence="9">CGMCC 1.16225</strain>
    </source>
</reference>
<dbReference type="InterPro" id="IPR029903">
    <property type="entry name" value="RmlD-like-bd"/>
</dbReference>
<evidence type="ECO:0000256" key="5">
    <source>
        <dbReference type="ARBA" id="ARBA00048200"/>
    </source>
</evidence>
<proteinExistence type="inferred from homology"/>
<dbReference type="Pfam" id="PF04321">
    <property type="entry name" value="RmlD_sub_bind"/>
    <property type="match status" value="1"/>
</dbReference>
<evidence type="ECO:0000313" key="8">
    <source>
        <dbReference type="EMBL" id="MFD1983360.1"/>
    </source>
</evidence>
<comment type="pathway">
    <text evidence="1 6">Carbohydrate biosynthesis; dTDP-L-rhamnose biosynthesis.</text>
</comment>
<name>A0ABW4U7K1_9HYPH</name>
<dbReference type="InterPro" id="IPR036291">
    <property type="entry name" value="NAD(P)-bd_dom_sf"/>
</dbReference>
<dbReference type="PANTHER" id="PTHR10491:SF4">
    <property type="entry name" value="METHIONINE ADENOSYLTRANSFERASE 2 SUBUNIT BETA"/>
    <property type="match status" value="1"/>
</dbReference>
<dbReference type="SUPFAM" id="SSF51735">
    <property type="entry name" value="NAD(P)-binding Rossmann-fold domains"/>
    <property type="match status" value="1"/>
</dbReference>